<proteinExistence type="predicted"/>
<evidence type="ECO:0000256" key="1">
    <source>
        <dbReference type="SAM" id="Phobius"/>
    </source>
</evidence>
<evidence type="ECO:0000313" key="3">
    <source>
        <dbReference type="Proteomes" id="UP000030787"/>
    </source>
</evidence>
<dbReference type="HOGENOM" id="CLU_1381342_0_0_2"/>
<accession>A0A0A7LCL5</accession>
<feature type="transmembrane region" description="Helical" evidence="1">
    <location>
        <begin position="118"/>
        <end position="138"/>
    </location>
</feature>
<keyword evidence="1" id="KW-0472">Membrane</keyword>
<dbReference type="STRING" id="1577791.Mpt1_c01290"/>
<evidence type="ECO:0000313" key="2">
    <source>
        <dbReference type="EMBL" id="AIZ56032.1"/>
    </source>
</evidence>
<keyword evidence="1" id="KW-1133">Transmembrane helix</keyword>
<protein>
    <submittedName>
        <fullName evidence="2">Uncharacterized protein</fullName>
    </submittedName>
</protein>
<sequence length="197" mass="21543">MYINLLQHPFNYQSLSSAVPDENSDFAKGSIELLKILMLTGAIVGIFSVFQLWFASGEGFQHIEYSGIDFFLRNHTYGGRAYPDTGYFLYMPLIVLVASVAAVFIAALSFTKHEKKSAVAGIIVGALIVAAVLLYILYPEREIWMVNSAAIIAGPVLLRDSLGEGVYSAIIGGIFLIVGGLVILINRKVHPITEEEE</sequence>
<feature type="transmembrane region" description="Helical" evidence="1">
    <location>
        <begin position="36"/>
        <end position="55"/>
    </location>
</feature>
<feature type="transmembrane region" description="Helical" evidence="1">
    <location>
        <begin position="87"/>
        <end position="111"/>
    </location>
</feature>
<dbReference type="EMBL" id="CP010070">
    <property type="protein sequence ID" value="AIZ56032.1"/>
    <property type="molecule type" value="Genomic_DNA"/>
</dbReference>
<feature type="transmembrane region" description="Helical" evidence="1">
    <location>
        <begin position="165"/>
        <end position="185"/>
    </location>
</feature>
<keyword evidence="3" id="KW-1185">Reference proteome</keyword>
<organism evidence="2 3">
    <name type="scientific">Candidatus Methanoplasma termitum</name>
    <dbReference type="NCBI Taxonomy" id="1577791"/>
    <lineage>
        <taxon>Archaea</taxon>
        <taxon>Methanobacteriati</taxon>
        <taxon>Thermoplasmatota</taxon>
        <taxon>Thermoplasmata</taxon>
        <taxon>Methanomassiliicoccales</taxon>
        <taxon>Methanomassiliicoccaceae</taxon>
        <taxon>Candidatus Methanoplasma</taxon>
    </lineage>
</organism>
<dbReference type="KEGG" id="mear:Mpt1_c01290"/>
<gene>
    <name evidence="2" type="ORF">Mpt1_c01290</name>
</gene>
<keyword evidence="1" id="KW-0812">Transmembrane</keyword>
<reference evidence="2 3" key="1">
    <citation type="journal article" date="2014" name="Appl. Environ. Microbiol.">
        <title>Comparative Genome Analysis of 'Candidatus Methanoplasma termitum' Indicates a New Mode of Energy Metabolism in the Seventh Order of Methanogens.</title>
        <authorList>
            <person name="Lang K."/>
            <person name="Schuldes J."/>
            <person name="Klingl A."/>
            <person name="Poehlein A."/>
            <person name="Daniel R."/>
            <person name="Brune A."/>
        </authorList>
    </citation>
    <scope>NUCLEOTIDE SEQUENCE [LARGE SCALE GENOMIC DNA]</scope>
    <source>
        <strain evidence="3">Mpt1</strain>
    </source>
</reference>
<dbReference type="AlphaFoldDB" id="A0A0A7LCL5"/>
<dbReference type="Proteomes" id="UP000030787">
    <property type="component" value="Chromosome"/>
</dbReference>
<name>A0A0A7LCL5_9ARCH</name>